<evidence type="ECO:0000313" key="4">
    <source>
        <dbReference type="EMBL" id="MFC4363781.1"/>
    </source>
</evidence>
<dbReference type="GO" id="GO:0016787">
    <property type="term" value="F:hydrolase activity"/>
    <property type="evidence" value="ECO:0007669"/>
    <property type="project" value="UniProtKB-KW"/>
</dbReference>
<name>A0ABV8V7B4_9GAMM</name>
<proteinExistence type="inferred from homology"/>
<dbReference type="EMBL" id="JBHSCX010000021">
    <property type="protein sequence ID" value="MFC4363781.1"/>
    <property type="molecule type" value="Genomic_DNA"/>
</dbReference>
<dbReference type="RefSeq" id="WP_290263383.1">
    <property type="nucleotide sequence ID" value="NZ_JAUFQG010000004.1"/>
</dbReference>
<dbReference type="InterPro" id="IPR011059">
    <property type="entry name" value="Metal-dep_hydrolase_composite"/>
</dbReference>
<dbReference type="InterPro" id="IPR032466">
    <property type="entry name" value="Metal_Hydrolase"/>
</dbReference>
<dbReference type="SUPFAM" id="SSF51556">
    <property type="entry name" value="Metallo-dependent hydrolases"/>
    <property type="match status" value="1"/>
</dbReference>
<organism evidence="4 5">
    <name type="scientific">Simiduia curdlanivorans</name>
    <dbReference type="NCBI Taxonomy" id="1492769"/>
    <lineage>
        <taxon>Bacteria</taxon>
        <taxon>Pseudomonadati</taxon>
        <taxon>Pseudomonadota</taxon>
        <taxon>Gammaproteobacteria</taxon>
        <taxon>Cellvibrionales</taxon>
        <taxon>Cellvibrionaceae</taxon>
        <taxon>Simiduia</taxon>
    </lineage>
</organism>
<accession>A0ABV8V7B4</accession>
<keyword evidence="2 4" id="KW-0378">Hydrolase</keyword>
<dbReference type="Gene3D" id="2.30.40.10">
    <property type="entry name" value="Urease, subunit C, domain 1"/>
    <property type="match status" value="1"/>
</dbReference>
<sequence>MKTIDCLIQPRWIAPVVPQGKLLEACAIAVHDGAIIDICTSAAAAQRYQPINHYDLPEHLLFPGLVNSHGHAAMTLLKGFADDQPLKVWLEQHIWPAEAQHVCFDFVSQGTELAIAEMLLSGTTCFSDMYFYPQAAAKVVHASGIRAQLCFPVLDFPTPGTPSVDQYFSQGLKLHDEMRNHSRITIAFGPHAPYTVSDEHLERVATLASELDLCIQIHLHETAEEVETSLAKYGMRPIERLAKLGILGPKTQCVHMTQVDAVDLQLLADHQCHVIHCPESNMKLASGICPADNIQRAGINIALGTDGAASNNDLNMIGEMKTAALLGKVAAERADVLSAHDVLTMATLNGAKALGLEDKIGSIEVGKRADFAVLKIDGLSTPVYDPISQLVYTDCAHNISHVWVDGRLLVENRRLTSLDQDGIIKNTQDWQTKIAN</sequence>
<dbReference type="PANTHER" id="PTHR43794">
    <property type="entry name" value="AMINOHYDROLASE SSNA-RELATED"/>
    <property type="match status" value="1"/>
</dbReference>
<dbReference type="SUPFAM" id="SSF51338">
    <property type="entry name" value="Composite domain of metallo-dependent hydrolases"/>
    <property type="match status" value="1"/>
</dbReference>
<dbReference type="InterPro" id="IPR050287">
    <property type="entry name" value="MTA/SAH_deaminase"/>
</dbReference>
<gene>
    <name evidence="4" type="ORF">ACFOX3_15805</name>
</gene>
<keyword evidence="5" id="KW-1185">Reference proteome</keyword>
<feature type="domain" description="Amidohydrolase-related" evidence="3">
    <location>
        <begin position="61"/>
        <end position="408"/>
    </location>
</feature>
<evidence type="ECO:0000313" key="5">
    <source>
        <dbReference type="Proteomes" id="UP001595840"/>
    </source>
</evidence>
<comment type="caution">
    <text evidence="4">The sequence shown here is derived from an EMBL/GenBank/DDBJ whole genome shotgun (WGS) entry which is preliminary data.</text>
</comment>
<reference evidence="5" key="1">
    <citation type="journal article" date="2019" name="Int. J. Syst. Evol. Microbiol.">
        <title>The Global Catalogue of Microorganisms (GCM) 10K type strain sequencing project: providing services to taxonomists for standard genome sequencing and annotation.</title>
        <authorList>
            <consortium name="The Broad Institute Genomics Platform"/>
            <consortium name="The Broad Institute Genome Sequencing Center for Infectious Disease"/>
            <person name="Wu L."/>
            <person name="Ma J."/>
        </authorList>
    </citation>
    <scope>NUCLEOTIDE SEQUENCE [LARGE SCALE GENOMIC DNA]</scope>
    <source>
        <strain evidence="5">CECT 8570</strain>
    </source>
</reference>
<dbReference type="InterPro" id="IPR006680">
    <property type="entry name" value="Amidohydro-rel"/>
</dbReference>
<evidence type="ECO:0000256" key="1">
    <source>
        <dbReference type="ARBA" id="ARBA00006745"/>
    </source>
</evidence>
<comment type="similarity">
    <text evidence="1">Belongs to the metallo-dependent hydrolases superfamily. ATZ/TRZ family.</text>
</comment>
<dbReference type="NCBIfam" id="NF006549">
    <property type="entry name" value="PRK09045.1"/>
    <property type="match status" value="1"/>
</dbReference>
<evidence type="ECO:0000256" key="2">
    <source>
        <dbReference type="ARBA" id="ARBA00022801"/>
    </source>
</evidence>
<dbReference type="PANTHER" id="PTHR43794:SF11">
    <property type="entry name" value="AMIDOHYDROLASE-RELATED DOMAIN-CONTAINING PROTEIN"/>
    <property type="match status" value="1"/>
</dbReference>
<dbReference type="Pfam" id="PF01979">
    <property type="entry name" value="Amidohydro_1"/>
    <property type="match status" value="1"/>
</dbReference>
<dbReference type="Gene3D" id="3.20.20.140">
    <property type="entry name" value="Metal-dependent hydrolases"/>
    <property type="match status" value="1"/>
</dbReference>
<evidence type="ECO:0000259" key="3">
    <source>
        <dbReference type="Pfam" id="PF01979"/>
    </source>
</evidence>
<dbReference type="CDD" id="cd01298">
    <property type="entry name" value="ATZ_TRZ_like"/>
    <property type="match status" value="1"/>
</dbReference>
<dbReference type="Proteomes" id="UP001595840">
    <property type="component" value="Unassembled WGS sequence"/>
</dbReference>
<protein>
    <submittedName>
        <fullName evidence="4">TRZ/ATZ family hydrolase</fullName>
    </submittedName>
</protein>